<accession>A0A1W1VAF0</accession>
<keyword evidence="8" id="KW-0051">Antiviral defense</keyword>
<dbReference type="Pfam" id="PF18134">
    <property type="entry name" value="AGS_C"/>
    <property type="match status" value="1"/>
</dbReference>
<evidence type="ECO:0000259" key="14">
    <source>
        <dbReference type="Pfam" id="PF21654"/>
    </source>
</evidence>
<keyword evidence="16" id="KW-1185">Reference proteome</keyword>
<dbReference type="GO" id="GO:0005524">
    <property type="term" value="F:ATP binding"/>
    <property type="evidence" value="ECO:0007669"/>
    <property type="project" value="UniProtKB-KW"/>
</dbReference>
<feature type="domain" description="Adenylyl/Guanylyl and SMODS C-terminal sensor" evidence="12">
    <location>
        <begin position="703"/>
        <end position="835"/>
    </location>
</feature>
<comment type="catalytic activity">
    <reaction evidence="10">
        <text>GTP + ATP = 3',3'-cGAMP + 2 diphosphate</text>
        <dbReference type="Rhea" id="RHEA:35647"/>
        <dbReference type="ChEBI" id="CHEBI:30616"/>
        <dbReference type="ChEBI" id="CHEBI:33019"/>
        <dbReference type="ChEBI" id="CHEBI:37565"/>
        <dbReference type="ChEBI" id="CHEBI:71501"/>
    </reaction>
    <physiologicalReaction direction="left-to-right" evidence="10">
        <dbReference type="Rhea" id="RHEA:35648"/>
    </physiologicalReaction>
</comment>
<proteinExistence type="predicted"/>
<dbReference type="OrthoDB" id="7572058at2"/>
<keyword evidence="6" id="KW-0460">Magnesium</keyword>
<dbReference type="EMBL" id="FWWT01000016">
    <property type="protein sequence ID" value="SMB89944.1"/>
    <property type="molecule type" value="Genomic_DNA"/>
</dbReference>
<evidence type="ECO:0000259" key="13">
    <source>
        <dbReference type="Pfam" id="PF18145"/>
    </source>
</evidence>
<keyword evidence="4" id="KW-0547">Nucleotide-binding</keyword>
<evidence type="ECO:0000313" key="16">
    <source>
        <dbReference type="Proteomes" id="UP000192731"/>
    </source>
</evidence>
<feature type="domain" description="Cyclic GMP-AMP synthase DncV-like nucleotidyltransferase" evidence="14">
    <location>
        <begin position="431"/>
        <end position="508"/>
    </location>
</feature>
<evidence type="ECO:0000256" key="2">
    <source>
        <dbReference type="ARBA" id="ARBA00022695"/>
    </source>
</evidence>
<dbReference type="GO" id="GO:0009117">
    <property type="term" value="P:nucleotide metabolic process"/>
    <property type="evidence" value="ECO:0007669"/>
    <property type="project" value="UniProtKB-KW"/>
</dbReference>
<keyword evidence="11" id="KW-0812">Transmembrane</keyword>
<feature type="transmembrane region" description="Helical" evidence="11">
    <location>
        <begin position="6"/>
        <end position="22"/>
    </location>
</feature>
<evidence type="ECO:0000313" key="15">
    <source>
        <dbReference type="EMBL" id="SMB89944.1"/>
    </source>
</evidence>
<dbReference type="NCBIfam" id="NF033611">
    <property type="entry name" value="SAVED"/>
    <property type="match status" value="1"/>
</dbReference>
<keyword evidence="3" id="KW-0479">Metal-binding</keyword>
<dbReference type="GO" id="GO:0016779">
    <property type="term" value="F:nucleotidyltransferase activity"/>
    <property type="evidence" value="ECO:0007669"/>
    <property type="project" value="UniProtKB-KW"/>
</dbReference>
<keyword evidence="5" id="KW-0067">ATP-binding</keyword>
<evidence type="ECO:0000256" key="9">
    <source>
        <dbReference type="ARBA" id="ARBA00044145"/>
    </source>
</evidence>
<evidence type="ECO:0000256" key="8">
    <source>
        <dbReference type="ARBA" id="ARBA00023118"/>
    </source>
</evidence>
<feature type="transmembrane region" description="Helical" evidence="11">
    <location>
        <begin position="73"/>
        <end position="93"/>
    </location>
</feature>
<evidence type="ECO:0000259" key="12">
    <source>
        <dbReference type="Pfam" id="PF18134"/>
    </source>
</evidence>
<name>A0A1W1VAF0_DESTI</name>
<evidence type="ECO:0000256" key="7">
    <source>
        <dbReference type="ARBA" id="ARBA00023080"/>
    </source>
</evidence>
<evidence type="ECO:0000256" key="10">
    <source>
        <dbReference type="ARBA" id="ARBA00048304"/>
    </source>
</evidence>
<dbReference type="InterPro" id="IPR048445">
    <property type="entry name" value="DncV-like_NTFase"/>
</dbReference>
<dbReference type="RefSeq" id="WP_143334237.1">
    <property type="nucleotide sequence ID" value="NZ_FWWT01000016.1"/>
</dbReference>
<dbReference type="InterPro" id="IPR040511">
    <property type="entry name" value="AGS_C"/>
</dbReference>
<dbReference type="Pfam" id="PF21654">
    <property type="entry name" value="DncV-like_NTFase"/>
    <property type="match status" value="1"/>
</dbReference>
<evidence type="ECO:0000256" key="4">
    <source>
        <dbReference type="ARBA" id="ARBA00022741"/>
    </source>
</evidence>
<evidence type="ECO:0000256" key="3">
    <source>
        <dbReference type="ARBA" id="ARBA00022723"/>
    </source>
</evidence>
<dbReference type="InterPro" id="IPR040836">
    <property type="entry name" value="SAVED"/>
</dbReference>
<keyword evidence="7" id="KW-0546">Nucleotide metabolism</keyword>
<feature type="transmembrane region" description="Helical" evidence="11">
    <location>
        <begin position="176"/>
        <end position="195"/>
    </location>
</feature>
<dbReference type="STRING" id="656914.SAMN00017405_0682"/>
<reference evidence="15 16" key="1">
    <citation type="submission" date="2017-04" db="EMBL/GenBank/DDBJ databases">
        <authorList>
            <person name="Afonso C.L."/>
            <person name="Miller P.J."/>
            <person name="Scott M.A."/>
            <person name="Spackman E."/>
            <person name="Goraichik I."/>
            <person name="Dimitrov K.M."/>
            <person name="Suarez D.L."/>
            <person name="Swayne D.E."/>
        </authorList>
    </citation>
    <scope>NUCLEOTIDE SEQUENCE [LARGE SCALE GENOMIC DNA]</scope>
    <source>
        <strain evidence="15 16">DSM 11270</strain>
    </source>
</reference>
<dbReference type="Pfam" id="PF18145">
    <property type="entry name" value="SAVED"/>
    <property type="match status" value="1"/>
</dbReference>
<dbReference type="Proteomes" id="UP000192731">
    <property type="component" value="Unassembled WGS sequence"/>
</dbReference>
<feature type="domain" description="SMODS-associated and fused to various effectors" evidence="13">
    <location>
        <begin position="161"/>
        <end position="354"/>
    </location>
</feature>
<sequence>MNYYAVVIITIVLCVLLAFLVLKIKNVNKEQTTGGMLVGTGLGLITSSFPSLTDRIFDFGEKFLTNTNTVSSSEVNLISLICGFILILLGIYYNKNIKDRFFVLNILSKDRRLISDRKTVKDLNISDFKLKEHQIDVVRMFNDANNITQSSCKYIVEEIEEKAKNFINQSGDFKKAFTGMFSIPFTILAGTYLSATEIDEYLEYNRNKGKYSSLGLKKWYQKKISYPDLNITTQNTNKQSKEIVVAVSITKNITDEDLVQFRGKDTLNIGLQNPKDNVIELRKQLEDYVKSIIDNIENLKTVYPNLEIVHLVGAIPSCLSIELGRKISLNRNRLPLIMSYHFKFGNTPKYNFGIIVTEKDKGKLIKNRENIGIMYDLSSDFKKFYYNEVVLPKEETNNLREKKKLNIQRLKDGLDEYNTKNNTNYKVAETLEQGSVAMSTVTQNEKNDYDIDVAIVFDDTNLNGLGHRCVKNVIVDRKCNNFKTPPEALTNCVRIVYSDNYHIDFAIYKRIKNDDGSYNYEHAGAEKWNSRNPRAINNWFKDEIKIHGEKLRQAVRLSKMFCKSRSDWKMPGGLIQSVLCDEKILDYDRIDEMFYYTIKEIKNRLENDIEVYNPTDFEQSLLLKESDRDKMNNLANRLKDRLSKLDILFDNNCTFKEAIEAWNEFFKHEFWAYDEENEKRLCSLSETVSLMKSLNISLTEYDDTEEFIENIMPIEDRYLVKLDCKVADYEIENGDIQIKQIIKLSTLRNEGKKIPLNRILEFYLDINKVPYPFQVYWKVKNNGKKAIENNCIRGEIFKIKEEQFDRLIEESSFEGDHYVECYIVKNGVCVAKDRI</sequence>
<evidence type="ECO:0000256" key="6">
    <source>
        <dbReference type="ARBA" id="ARBA00022842"/>
    </source>
</evidence>
<evidence type="ECO:0000256" key="11">
    <source>
        <dbReference type="SAM" id="Phobius"/>
    </source>
</evidence>
<feature type="transmembrane region" description="Helical" evidence="11">
    <location>
        <begin position="34"/>
        <end position="53"/>
    </location>
</feature>
<dbReference type="GO" id="GO:0051607">
    <property type="term" value="P:defense response to virus"/>
    <property type="evidence" value="ECO:0007669"/>
    <property type="project" value="UniProtKB-KW"/>
</dbReference>
<keyword evidence="1" id="KW-0808">Transferase</keyword>
<keyword evidence="11" id="KW-1133">Transmembrane helix</keyword>
<keyword evidence="11" id="KW-0472">Membrane</keyword>
<organism evidence="15 16">
    <name type="scientific">Desulfonispora thiosulfatigenes DSM 11270</name>
    <dbReference type="NCBI Taxonomy" id="656914"/>
    <lineage>
        <taxon>Bacteria</taxon>
        <taxon>Bacillati</taxon>
        <taxon>Bacillota</taxon>
        <taxon>Clostridia</taxon>
        <taxon>Eubacteriales</taxon>
        <taxon>Peptococcaceae</taxon>
        <taxon>Desulfonispora</taxon>
    </lineage>
</organism>
<keyword evidence="2" id="KW-0548">Nucleotidyltransferase</keyword>
<evidence type="ECO:0000256" key="5">
    <source>
        <dbReference type="ARBA" id="ARBA00022840"/>
    </source>
</evidence>
<gene>
    <name evidence="15" type="ORF">SAMN00017405_0682</name>
</gene>
<evidence type="ECO:0000256" key="1">
    <source>
        <dbReference type="ARBA" id="ARBA00022679"/>
    </source>
</evidence>
<dbReference type="GO" id="GO:0046872">
    <property type="term" value="F:metal ion binding"/>
    <property type="evidence" value="ECO:0007669"/>
    <property type="project" value="UniProtKB-KW"/>
</dbReference>
<dbReference type="AlphaFoldDB" id="A0A1W1VAF0"/>
<protein>
    <recommendedName>
        <fullName evidence="9">Cyclic GMP-AMP synthase</fullName>
    </recommendedName>
</protein>